<proteinExistence type="predicted"/>
<dbReference type="InterPro" id="IPR006342">
    <property type="entry name" value="FkbM_mtfrase"/>
</dbReference>
<sequence length="252" mass="29336">MQQRRFKNDDYNTLLKYPRFKEISVEFLNKTIKAPDAASLLFLNHELFGLEIYKFTSKDKKPIIIDCGANIGLSIIYFKKLYPDAKVIAFEPDKKIFDYLQFNINSFDLKDVTLINKGLWNEETTLKFFSEGADGGRIAQSDDANIVEIKTLKLSDFIKKQKVDFLKIDIEGAETEVLIECEKYLDNVEKIFIEYHSFIDKPQTLSTILSILENSGFRYYIEHIGVKSKHPFESIKNYVGFDNQLNIFGYRV</sequence>
<dbReference type="OrthoDB" id="5329963at2"/>
<dbReference type="Proteomes" id="UP000015520">
    <property type="component" value="Unassembled WGS sequence"/>
</dbReference>
<feature type="domain" description="Methyltransferase FkbM" evidence="1">
    <location>
        <begin position="66"/>
        <end position="219"/>
    </location>
</feature>
<dbReference type="eggNOG" id="COG2242">
    <property type="taxonomic scope" value="Bacteria"/>
</dbReference>
<gene>
    <name evidence="2" type="ORF">M947_08560</name>
</gene>
<dbReference type="AlphaFoldDB" id="T0JDX6"/>
<organism evidence="2 3">
    <name type="scientific">Sulfurimonas hongkongensis</name>
    <dbReference type="NCBI Taxonomy" id="1172190"/>
    <lineage>
        <taxon>Bacteria</taxon>
        <taxon>Pseudomonadati</taxon>
        <taxon>Campylobacterota</taxon>
        <taxon>Epsilonproteobacteria</taxon>
        <taxon>Campylobacterales</taxon>
        <taxon>Sulfurimonadaceae</taxon>
        <taxon>Sulfurimonas</taxon>
    </lineage>
</organism>
<name>T0JDX6_9BACT</name>
<dbReference type="NCBIfam" id="TIGR01444">
    <property type="entry name" value="fkbM_fam"/>
    <property type="match status" value="1"/>
</dbReference>
<dbReference type="EMBL" id="AUPZ01000010">
    <property type="protein sequence ID" value="EQB39195.1"/>
    <property type="molecule type" value="Genomic_DNA"/>
</dbReference>
<keyword evidence="3" id="KW-1185">Reference proteome</keyword>
<dbReference type="RefSeq" id="WP_021287962.1">
    <property type="nucleotide sequence ID" value="NZ_AUPZ01000010.1"/>
</dbReference>
<dbReference type="PANTHER" id="PTHR34203:SF15">
    <property type="entry name" value="SLL1173 PROTEIN"/>
    <property type="match status" value="1"/>
</dbReference>
<protein>
    <recommendedName>
        <fullName evidence="1">Methyltransferase FkbM domain-containing protein</fullName>
    </recommendedName>
</protein>
<reference evidence="2 3" key="1">
    <citation type="submission" date="2013-07" db="EMBL/GenBank/DDBJ databases">
        <title>Sulfurimonas hongkongensis AST-10 Genome Sequencing.</title>
        <authorList>
            <person name="Cai L."/>
            <person name="Zhang T."/>
        </authorList>
    </citation>
    <scope>NUCLEOTIDE SEQUENCE [LARGE SCALE GENOMIC DNA]</scope>
    <source>
        <strain evidence="2 3">AST-10</strain>
    </source>
</reference>
<dbReference type="InterPro" id="IPR052514">
    <property type="entry name" value="SAM-dependent_MTase"/>
</dbReference>
<dbReference type="Gene3D" id="3.40.50.150">
    <property type="entry name" value="Vaccinia Virus protein VP39"/>
    <property type="match status" value="1"/>
</dbReference>
<dbReference type="STRING" id="1172190.M947_08560"/>
<dbReference type="PANTHER" id="PTHR34203">
    <property type="entry name" value="METHYLTRANSFERASE, FKBM FAMILY PROTEIN"/>
    <property type="match status" value="1"/>
</dbReference>
<dbReference type="InterPro" id="IPR029063">
    <property type="entry name" value="SAM-dependent_MTases_sf"/>
</dbReference>
<evidence type="ECO:0000313" key="3">
    <source>
        <dbReference type="Proteomes" id="UP000015520"/>
    </source>
</evidence>
<dbReference type="SUPFAM" id="SSF53335">
    <property type="entry name" value="S-adenosyl-L-methionine-dependent methyltransferases"/>
    <property type="match status" value="1"/>
</dbReference>
<comment type="caution">
    <text evidence="2">The sequence shown here is derived from an EMBL/GenBank/DDBJ whole genome shotgun (WGS) entry which is preliminary data.</text>
</comment>
<dbReference type="Pfam" id="PF05050">
    <property type="entry name" value="Methyltransf_21"/>
    <property type="match status" value="1"/>
</dbReference>
<evidence type="ECO:0000313" key="2">
    <source>
        <dbReference type="EMBL" id="EQB39195.1"/>
    </source>
</evidence>
<evidence type="ECO:0000259" key="1">
    <source>
        <dbReference type="Pfam" id="PF05050"/>
    </source>
</evidence>
<accession>T0JDX6</accession>
<dbReference type="PATRIC" id="fig|1172190.3.peg.1648"/>